<gene>
    <name evidence="7" type="ORF">EFB08_18145</name>
</gene>
<keyword evidence="2 7" id="KW-0255">Endonuclease</keyword>
<evidence type="ECO:0000256" key="4">
    <source>
        <dbReference type="ARBA" id="ARBA00022801"/>
    </source>
</evidence>
<dbReference type="AlphaFoldDB" id="A0A3M9MD10"/>
<evidence type="ECO:0000256" key="2">
    <source>
        <dbReference type="ARBA" id="ARBA00022759"/>
    </source>
</evidence>
<dbReference type="GO" id="GO:0004519">
    <property type="term" value="F:endonuclease activity"/>
    <property type="evidence" value="ECO:0007669"/>
    <property type="project" value="UniProtKB-KW"/>
</dbReference>
<comment type="caution">
    <text evidence="7">The sequence shown here is derived from an EMBL/GenBank/DDBJ whole genome shotgun (WGS) entry which is preliminary data.</text>
</comment>
<keyword evidence="4" id="KW-0378">Hydrolase</keyword>
<evidence type="ECO:0000256" key="6">
    <source>
        <dbReference type="ARBA" id="ARBA00029466"/>
    </source>
</evidence>
<evidence type="ECO:0000313" key="8">
    <source>
        <dbReference type="Proteomes" id="UP000272117"/>
    </source>
</evidence>
<dbReference type="NCBIfam" id="TIGR00632">
    <property type="entry name" value="vsr"/>
    <property type="match status" value="1"/>
</dbReference>
<keyword evidence="8" id="KW-1185">Reference proteome</keyword>
<dbReference type="GO" id="GO:0006298">
    <property type="term" value="P:mismatch repair"/>
    <property type="evidence" value="ECO:0007669"/>
    <property type="project" value="InterPro"/>
</dbReference>
<evidence type="ECO:0000256" key="1">
    <source>
        <dbReference type="ARBA" id="ARBA00022722"/>
    </source>
</evidence>
<evidence type="ECO:0000313" key="7">
    <source>
        <dbReference type="EMBL" id="RNI23460.1"/>
    </source>
</evidence>
<evidence type="ECO:0000256" key="3">
    <source>
        <dbReference type="ARBA" id="ARBA00022763"/>
    </source>
</evidence>
<organism evidence="7 8">
    <name type="scientific">Rufibacter latericius</name>
    <dbReference type="NCBI Taxonomy" id="2487040"/>
    <lineage>
        <taxon>Bacteria</taxon>
        <taxon>Pseudomonadati</taxon>
        <taxon>Bacteroidota</taxon>
        <taxon>Cytophagia</taxon>
        <taxon>Cytophagales</taxon>
        <taxon>Hymenobacteraceae</taxon>
        <taxon>Rufibacter</taxon>
    </lineage>
</organism>
<keyword evidence="1" id="KW-0540">Nuclease</keyword>
<proteinExistence type="inferred from homology"/>
<dbReference type="SUPFAM" id="SSF52980">
    <property type="entry name" value="Restriction endonuclease-like"/>
    <property type="match status" value="1"/>
</dbReference>
<accession>A0A3M9MD10</accession>
<dbReference type="OrthoDB" id="9801520at2"/>
<evidence type="ECO:0000256" key="5">
    <source>
        <dbReference type="ARBA" id="ARBA00023204"/>
    </source>
</evidence>
<keyword evidence="5" id="KW-0234">DNA repair</keyword>
<keyword evidence="3" id="KW-0227">DNA damage</keyword>
<dbReference type="EMBL" id="RJJD01000015">
    <property type="protein sequence ID" value="RNI23460.1"/>
    <property type="molecule type" value="Genomic_DNA"/>
</dbReference>
<comment type="similarity">
    <text evidence="6">Belongs to the Vsr family.</text>
</comment>
<dbReference type="InterPro" id="IPR011335">
    <property type="entry name" value="Restrct_endonuc-II-like"/>
</dbReference>
<dbReference type="Gene3D" id="3.40.960.10">
    <property type="entry name" value="VSR Endonuclease"/>
    <property type="match status" value="1"/>
</dbReference>
<protein>
    <submittedName>
        <fullName evidence="7">Very short patch repair endonuclease</fullName>
    </submittedName>
</protein>
<dbReference type="GO" id="GO:0016787">
    <property type="term" value="F:hydrolase activity"/>
    <property type="evidence" value="ECO:0007669"/>
    <property type="project" value="UniProtKB-KW"/>
</dbReference>
<dbReference type="CDD" id="cd00221">
    <property type="entry name" value="Vsr"/>
    <property type="match status" value="1"/>
</dbReference>
<sequence length="169" mass="19877">MVFSLHTLTGMPKKKKKYVPAEPTLLTTQERISRYMRGNKAKHTQPELLLRRALWHGGLRGYRLHWKTLPGKPDICYPGRKLAIFIHGCFWHRCPHCLPALPKTNVPFWTEKFTRNQERDKRHREKLRAMGWQVLVIWACQLHTDLEGCLFTIKGLHKGVPESYWLEAA</sequence>
<dbReference type="Proteomes" id="UP000272117">
    <property type="component" value="Unassembled WGS sequence"/>
</dbReference>
<name>A0A3M9MD10_9BACT</name>
<dbReference type="InterPro" id="IPR004603">
    <property type="entry name" value="DNA_mismatch_endonuc_vsr"/>
</dbReference>
<reference evidence="7 8" key="1">
    <citation type="submission" date="2018-11" db="EMBL/GenBank/DDBJ databases">
        <title>Rufibacter latericius sp. nov., isolated from water in Baiyang Lake.</title>
        <authorList>
            <person name="Yang Y."/>
        </authorList>
    </citation>
    <scope>NUCLEOTIDE SEQUENCE [LARGE SCALE GENOMIC DNA]</scope>
    <source>
        <strain evidence="7 8">R-22-1c-1</strain>
    </source>
</reference>
<dbReference type="Pfam" id="PF03852">
    <property type="entry name" value="Vsr"/>
    <property type="match status" value="1"/>
</dbReference>